<dbReference type="Gene3D" id="1.20.120.530">
    <property type="entry name" value="GntR ligand-binding domain-like"/>
    <property type="match status" value="1"/>
</dbReference>
<reference evidence="5 6" key="1">
    <citation type="submission" date="2024-05" db="EMBL/GenBank/DDBJ databases">
        <authorList>
            <person name="Jiang F."/>
        </authorList>
    </citation>
    <scope>NUCLEOTIDE SEQUENCE [LARGE SCALE GENOMIC DNA]</scope>
    <source>
        <strain evidence="5 6">LZ166</strain>
    </source>
</reference>
<dbReference type="Pfam" id="PF07729">
    <property type="entry name" value="FCD"/>
    <property type="match status" value="1"/>
</dbReference>
<dbReference type="SUPFAM" id="SSF46785">
    <property type="entry name" value="Winged helix' DNA-binding domain"/>
    <property type="match status" value="1"/>
</dbReference>
<dbReference type="RefSeq" id="WP_367952879.1">
    <property type="nucleotide sequence ID" value="NZ_JBDPGJ010000001.1"/>
</dbReference>
<dbReference type="EMBL" id="JBDPGJ010000001">
    <property type="protein sequence ID" value="MEX0405023.1"/>
    <property type="molecule type" value="Genomic_DNA"/>
</dbReference>
<keyword evidence="2" id="KW-0238">DNA-binding</keyword>
<keyword evidence="1" id="KW-0805">Transcription regulation</keyword>
<evidence type="ECO:0000256" key="2">
    <source>
        <dbReference type="ARBA" id="ARBA00023125"/>
    </source>
</evidence>
<evidence type="ECO:0000256" key="1">
    <source>
        <dbReference type="ARBA" id="ARBA00023015"/>
    </source>
</evidence>
<accession>A0ABV3SFD2</accession>
<dbReference type="CDD" id="cd07377">
    <property type="entry name" value="WHTH_GntR"/>
    <property type="match status" value="1"/>
</dbReference>
<dbReference type="PROSITE" id="PS50949">
    <property type="entry name" value="HTH_GNTR"/>
    <property type="match status" value="1"/>
</dbReference>
<feature type="domain" description="HTH gntR-type" evidence="4">
    <location>
        <begin position="4"/>
        <end position="71"/>
    </location>
</feature>
<dbReference type="SMART" id="SM00895">
    <property type="entry name" value="FCD"/>
    <property type="match status" value="1"/>
</dbReference>
<sequence>MLPETVERQVYRSIRQAMMSGRVAPGTSLTSRSLAHVLKVSAQPVRDALKRLEADGALEGRPQSGFFLRHVSQQEYREIIEIRQRLEGLAARVAIGNVDAATIGKLERINERMARLEAAKEVLAENYRFHFTIYRMSYRPTLLALIENLWVRIGPALHHHPYKISSTVTMARHNDIIQALKDRDADAIEAAIAIDLGEAADLVVPRLPQSVDA</sequence>
<dbReference type="InterPro" id="IPR036390">
    <property type="entry name" value="WH_DNA-bd_sf"/>
</dbReference>
<keyword evidence="6" id="KW-1185">Reference proteome</keyword>
<keyword evidence="3" id="KW-0804">Transcription</keyword>
<evidence type="ECO:0000259" key="4">
    <source>
        <dbReference type="PROSITE" id="PS50949"/>
    </source>
</evidence>
<evidence type="ECO:0000256" key="3">
    <source>
        <dbReference type="ARBA" id="ARBA00023163"/>
    </source>
</evidence>
<organism evidence="5 6">
    <name type="scientific">Aquibium pacificus</name>
    <dbReference type="NCBI Taxonomy" id="3153579"/>
    <lineage>
        <taxon>Bacteria</taxon>
        <taxon>Pseudomonadati</taxon>
        <taxon>Pseudomonadota</taxon>
        <taxon>Alphaproteobacteria</taxon>
        <taxon>Hyphomicrobiales</taxon>
        <taxon>Phyllobacteriaceae</taxon>
        <taxon>Aquibium</taxon>
    </lineage>
</organism>
<dbReference type="SUPFAM" id="SSF48008">
    <property type="entry name" value="GntR ligand-binding domain-like"/>
    <property type="match status" value="1"/>
</dbReference>
<proteinExistence type="predicted"/>
<dbReference type="Pfam" id="PF00392">
    <property type="entry name" value="GntR"/>
    <property type="match status" value="1"/>
</dbReference>
<evidence type="ECO:0000313" key="5">
    <source>
        <dbReference type="EMBL" id="MEX0405023.1"/>
    </source>
</evidence>
<dbReference type="Proteomes" id="UP001556692">
    <property type="component" value="Unassembled WGS sequence"/>
</dbReference>
<dbReference type="PANTHER" id="PTHR43537">
    <property type="entry name" value="TRANSCRIPTIONAL REGULATOR, GNTR FAMILY"/>
    <property type="match status" value="1"/>
</dbReference>
<dbReference type="InterPro" id="IPR036388">
    <property type="entry name" value="WH-like_DNA-bd_sf"/>
</dbReference>
<name>A0ABV3SFD2_9HYPH</name>
<gene>
    <name evidence="5" type="ORF">ABGN05_05025</name>
</gene>
<comment type="caution">
    <text evidence="5">The sequence shown here is derived from an EMBL/GenBank/DDBJ whole genome shotgun (WGS) entry which is preliminary data.</text>
</comment>
<dbReference type="Gene3D" id="1.10.10.10">
    <property type="entry name" value="Winged helix-like DNA-binding domain superfamily/Winged helix DNA-binding domain"/>
    <property type="match status" value="1"/>
</dbReference>
<dbReference type="PANTHER" id="PTHR43537:SF39">
    <property type="entry name" value="HTH-TYPE TRANSCRIPTIONAL REGULATOR MCBR"/>
    <property type="match status" value="1"/>
</dbReference>
<dbReference type="InterPro" id="IPR000524">
    <property type="entry name" value="Tscrpt_reg_HTH_GntR"/>
</dbReference>
<dbReference type="InterPro" id="IPR011711">
    <property type="entry name" value="GntR_C"/>
</dbReference>
<evidence type="ECO:0000313" key="6">
    <source>
        <dbReference type="Proteomes" id="UP001556692"/>
    </source>
</evidence>
<dbReference type="SMART" id="SM00345">
    <property type="entry name" value="HTH_GNTR"/>
    <property type="match status" value="1"/>
</dbReference>
<dbReference type="InterPro" id="IPR008920">
    <property type="entry name" value="TF_FadR/GntR_C"/>
</dbReference>
<protein>
    <submittedName>
        <fullName evidence="5">GntR family transcriptional regulator</fullName>
    </submittedName>
</protein>